<name>A0A9P4PZZ6_9PEZI</name>
<dbReference type="PANTHER" id="PTHR37534:SF20">
    <property type="entry name" value="PRO1A C6 ZINK-FINGER PROTEIN"/>
    <property type="match status" value="1"/>
</dbReference>
<dbReference type="SUPFAM" id="SSF57701">
    <property type="entry name" value="Zn2/Cys6 DNA-binding domain"/>
    <property type="match status" value="1"/>
</dbReference>
<dbReference type="InterPro" id="IPR021858">
    <property type="entry name" value="Fun_TF"/>
</dbReference>
<accession>A0A9P4PZZ6</accession>
<evidence type="ECO:0000259" key="4">
    <source>
        <dbReference type="PROSITE" id="PS50048"/>
    </source>
</evidence>
<reference evidence="5" key="1">
    <citation type="journal article" date="2020" name="Stud. Mycol.">
        <title>101 Dothideomycetes genomes: a test case for predicting lifestyles and emergence of pathogens.</title>
        <authorList>
            <person name="Haridas S."/>
            <person name="Albert R."/>
            <person name="Binder M."/>
            <person name="Bloem J."/>
            <person name="Labutti K."/>
            <person name="Salamov A."/>
            <person name="Andreopoulos B."/>
            <person name="Baker S."/>
            <person name="Barry K."/>
            <person name="Bills G."/>
            <person name="Bluhm B."/>
            <person name="Cannon C."/>
            <person name="Castanera R."/>
            <person name="Culley D."/>
            <person name="Daum C."/>
            <person name="Ezra D."/>
            <person name="Gonzalez J."/>
            <person name="Henrissat B."/>
            <person name="Kuo A."/>
            <person name="Liang C."/>
            <person name="Lipzen A."/>
            <person name="Lutzoni F."/>
            <person name="Magnuson J."/>
            <person name="Mondo S."/>
            <person name="Nolan M."/>
            <person name="Ohm R."/>
            <person name="Pangilinan J."/>
            <person name="Park H.-J."/>
            <person name="Ramirez L."/>
            <person name="Alfaro M."/>
            <person name="Sun H."/>
            <person name="Tritt A."/>
            <person name="Yoshinaga Y."/>
            <person name="Zwiers L.-H."/>
            <person name="Turgeon B."/>
            <person name="Goodwin S."/>
            <person name="Spatafora J."/>
            <person name="Crous P."/>
            <person name="Grigoriev I."/>
        </authorList>
    </citation>
    <scope>NUCLEOTIDE SEQUENCE</scope>
    <source>
        <strain evidence="5">CBS 116435</strain>
    </source>
</reference>
<dbReference type="AlphaFoldDB" id="A0A9P4PZZ6"/>
<protein>
    <recommendedName>
        <fullName evidence="4">Zn(2)-C6 fungal-type domain-containing protein</fullName>
    </recommendedName>
</protein>
<proteinExistence type="predicted"/>
<dbReference type="SMART" id="SM00066">
    <property type="entry name" value="GAL4"/>
    <property type="match status" value="1"/>
</dbReference>
<dbReference type="GO" id="GO:0008270">
    <property type="term" value="F:zinc ion binding"/>
    <property type="evidence" value="ECO:0007669"/>
    <property type="project" value="InterPro"/>
</dbReference>
<gene>
    <name evidence="5" type="ORF">K431DRAFT_234391</name>
</gene>
<evidence type="ECO:0000313" key="5">
    <source>
        <dbReference type="EMBL" id="KAF2716873.1"/>
    </source>
</evidence>
<feature type="domain" description="Zn(2)-C6 fungal-type" evidence="4">
    <location>
        <begin position="6"/>
        <end position="37"/>
    </location>
</feature>
<dbReference type="Proteomes" id="UP000799441">
    <property type="component" value="Unassembled WGS sequence"/>
</dbReference>
<keyword evidence="6" id="KW-1185">Reference proteome</keyword>
<dbReference type="PROSITE" id="PS50048">
    <property type="entry name" value="ZN2_CY6_FUNGAL_2"/>
    <property type="match status" value="1"/>
</dbReference>
<evidence type="ECO:0000256" key="3">
    <source>
        <dbReference type="SAM" id="MobiDB-lite"/>
    </source>
</evidence>
<feature type="region of interest" description="Disordered" evidence="3">
    <location>
        <begin position="89"/>
        <end position="123"/>
    </location>
</feature>
<keyword evidence="2" id="KW-0539">Nucleus</keyword>
<dbReference type="Pfam" id="PF11951">
    <property type="entry name" value="Fungal_trans_2"/>
    <property type="match status" value="1"/>
</dbReference>
<feature type="compositionally biased region" description="Basic and acidic residues" evidence="3">
    <location>
        <begin position="94"/>
        <end position="104"/>
    </location>
</feature>
<evidence type="ECO:0000256" key="1">
    <source>
        <dbReference type="ARBA" id="ARBA00004123"/>
    </source>
</evidence>
<dbReference type="PANTHER" id="PTHR37534">
    <property type="entry name" value="TRANSCRIPTIONAL ACTIVATOR PROTEIN UGA3"/>
    <property type="match status" value="1"/>
</dbReference>
<dbReference type="InterPro" id="IPR036864">
    <property type="entry name" value="Zn2-C6_fun-type_DNA-bd_sf"/>
</dbReference>
<dbReference type="InterPro" id="IPR001138">
    <property type="entry name" value="Zn2Cys6_DnaBD"/>
</dbReference>
<dbReference type="CDD" id="cd00067">
    <property type="entry name" value="GAL4"/>
    <property type="match status" value="1"/>
</dbReference>
<dbReference type="GO" id="GO:0005634">
    <property type="term" value="C:nucleus"/>
    <property type="evidence" value="ECO:0007669"/>
    <property type="project" value="UniProtKB-SubCell"/>
</dbReference>
<comment type="subcellular location">
    <subcellularLocation>
        <location evidence="1">Nucleus</location>
    </subcellularLocation>
</comment>
<evidence type="ECO:0000313" key="6">
    <source>
        <dbReference type="Proteomes" id="UP000799441"/>
    </source>
</evidence>
<dbReference type="EMBL" id="MU003859">
    <property type="protein sequence ID" value="KAF2716873.1"/>
    <property type="molecule type" value="Genomic_DNA"/>
</dbReference>
<dbReference type="OrthoDB" id="5213892at2759"/>
<organism evidence="5 6">
    <name type="scientific">Polychaeton citri CBS 116435</name>
    <dbReference type="NCBI Taxonomy" id="1314669"/>
    <lineage>
        <taxon>Eukaryota</taxon>
        <taxon>Fungi</taxon>
        <taxon>Dikarya</taxon>
        <taxon>Ascomycota</taxon>
        <taxon>Pezizomycotina</taxon>
        <taxon>Dothideomycetes</taxon>
        <taxon>Dothideomycetidae</taxon>
        <taxon>Capnodiales</taxon>
        <taxon>Capnodiaceae</taxon>
        <taxon>Polychaeton</taxon>
    </lineage>
</organism>
<evidence type="ECO:0000256" key="2">
    <source>
        <dbReference type="ARBA" id="ARBA00023242"/>
    </source>
</evidence>
<sequence>MRSSSGCWTCKVRRKKCDGDNETPCKNCLSLCIPCRRGAKPEWMDGGRRQMEKAEELKREVRAKSHHRFLHRGTSVKPLGVCGKASPATFASPRAEESPRDIRTDASCPFQQTTPRDSNNGYQSSSENILLSFYSDTVFPFLLPFYQPSIAYEGGRAWVSDFTTTSPVFRRVALCQSSYFFAQALGATSAGWNLVMLQTREVFEMLRHAIETISRTSVRSNLRGAVRIFAGIMQMQRFEISLMTFENCRAHFDAAIGLFSEMLACVGEQNVKGSSKFAAIIDALGPSAVVLGTRLPNSEQNALRLSTSLLLFDDIIASTILREQPRLYDLHESLLGRGSESNTGPLEMGTIVGCPNGVLLDMGKIAALNAWKILCQQTGSLDVLELARHAANISNSLQARLSQLEVAEPSQCTSSMSDNFASTAGRAQSSAIAKIWAHAALIHLLVVASGWQPANADVRFHVHQVTELLHQVSPASSLRALTWPFFIAGCLADDAHRAQIVDLTERLQPRSLYGTVMKALEVMESVRNNLNVQENWPRDLCSILGGQQDLILLV</sequence>
<comment type="caution">
    <text evidence="5">The sequence shown here is derived from an EMBL/GenBank/DDBJ whole genome shotgun (WGS) entry which is preliminary data.</text>
</comment>
<dbReference type="PROSITE" id="PS00463">
    <property type="entry name" value="ZN2_CY6_FUNGAL_1"/>
    <property type="match status" value="1"/>
</dbReference>
<dbReference type="GO" id="GO:0000981">
    <property type="term" value="F:DNA-binding transcription factor activity, RNA polymerase II-specific"/>
    <property type="evidence" value="ECO:0007669"/>
    <property type="project" value="InterPro"/>
</dbReference>
<feature type="compositionally biased region" description="Polar residues" evidence="3">
    <location>
        <begin position="109"/>
        <end position="123"/>
    </location>
</feature>